<dbReference type="InterPro" id="IPR017969">
    <property type="entry name" value="Heavy-metal-associated_CS"/>
</dbReference>
<dbReference type="SFLD" id="SFLDF00027">
    <property type="entry name" value="p-type_atpase"/>
    <property type="match status" value="1"/>
</dbReference>
<keyword evidence="9 10" id="KW-0472">Membrane</keyword>
<feature type="transmembrane region" description="Helical" evidence="10">
    <location>
        <begin position="732"/>
        <end position="755"/>
    </location>
</feature>
<evidence type="ECO:0000256" key="10">
    <source>
        <dbReference type="RuleBase" id="RU362081"/>
    </source>
</evidence>
<evidence type="ECO:0000256" key="11">
    <source>
        <dbReference type="SAM" id="MobiDB-lite"/>
    </source>
</evidence>
<dbReference type="GO" id="GO:0055070">
    <property type="term" value="P:copper ion homeostasis"/>
    <property type="evidence" value="ECO:0007669"/>
    <property type="project" value="TreeGrafter"/>
</dbReference>
<evidence type="ECO:0000256" key="9">
    <source>
        <dbReference type="ARBA" id="ARBA00023136"/>
    </source>
</evidence>
<evidence type="ECO:0000256" key="8">
    <source>
        <dbReference type="ARBA" id="ARBA00022989"/>
    </source>
</evidence>
<dbReference type="Gene3D" id="3.30.70.100">
    <property type="match status" value="3"/>
</dbReference>
<dbReference type="GO" id="GO:0005524">
    <property type="term" value="F:ATP binding"/>
    <property type="evidence" value="ECO:0007669"/>
    <property type="project" value="UniProtKB-UniRule"/>
</dbReference>
<dbReference type="PROSITE" id="PS01047">
    <property type="entry name" value="HMA_1"/>
    <property type="match status" value="3"/>
</dbReference>
<dbReference type="GO" id="GO:0016887">
    <property type="term" value="F:ATP hydrolysis activity"/>
    <property type="evidence" value="ECO:0007669"/>
    <property type="project" value="InterPro"/>
</dbReference>
<dbReference type="InterPro" id="IPR023299">
    <property type="entry name" value="ATPase_P-typ_cyto_dom_N"/>
</dbReference>
<dbReference type="SUPFAM" id="SSF81653">
    <property type="entry name" value="Calcium ATPase, transduction domain A"/>
    <property type="match status" value="1"/>
</dbReference>
<dbReference type="Pfam" id="PF00702">
    <property type="entry name" value="Hydrolase"/>
    <property type="match status" value="1"/>
</dbReference>
<feature type="transmembrane region" description="Helical" evidence="10">
    <location>
        <begin position="1159"/>
        <end position="1180"/>
    </location>
</feature>
<dbReference type="SFLD" id="SFLDG00002">
    <property type="entry name" value="C1.7:_P-type_atpase_like"/>
    <property type="match status" value="1"/>
</dbReference>
<dbReference type="Gene3D" id="3.40.1110.10">
    <property type="entry name" value="Calcium-transporting ATPase, cytoplasmic domain N"/>
    <property type="match status" value="1"/>
</dbReference>
<evidence type="ECO:0000256" key="6">
    <source>
        <dbReference type="ARBA" id="ARBA00022840"/>
    </source>
</evidence>
<comment type="subcellular location">
    <subcellularLocation>
        <location evidence="1">Membrane</location>
        <topology evidence="1">Multi-pass membrane protein</topology>
    </subcellularLocation>
</comment>
<dbReference type="PROSITE" id="PS50846">
    <property type="entry name" value="HMA_2"/>
    <property type="match status" value="3"/>
</dbReference>
<dbReference type="NCBIfam" id="TIGR01525">
    <property type="entry name" value="ATPase-IB_hvy"/>
    <property type="match status" value="1"/>
</dbReference>
<evidence type="ECO:0000256" key="7">
    <source>
        <dbReference type="ARBA" id="ARBA00022967"/>
    </source>
</evidence>
<feature type="transmembrane region" description="Helical" evidence="10">
    <location>
        <begin position="414"/>
        <end position="438"/>
    </location>
</feature>
<accession>A0AAD4MCI3</accession>
<feature type="domain" description="HMA" evidence="12">
    <location>
        <begin position="234"/>
        <end position="299"/>
    </location>
</feature>
<keyword evidence="7" id="KW-1278">Translocase</keyword>
<feature type="transmembrane region" description="Helical" evidence="10">
    <location>
        <begin position="1132"/>
        <end position="1153"/>
    </location>
</feature>
<dbReference type="SFLD" id="SFLDS00003">
    <property type="entry name" value="Haloacid_Dehalogenase"/>
    <property type="match status" value="1"/>
</dbReference>
<dbReference type="GO" id="GO:0005507">
    <property type="term" value="F:copper ion binding"/>
    <property type="evidence" value="ECO:0007669"/>
    <property type="project" value="TreeGrafter"/>
</dbReference>
<feature type="transmembrane region" description="Helical" evidence="10">
    <location>
        <begin position="458"/>
        <end position="477"/>
    </location>
</feature>
<dbReference type="SUPFAM" id="SSF56784">
    <property type="entry name" value="HAD-like"/>
    <property type="match status" value="1"/>
</dbReference>
<dbReference type="InterPro" id="IPR036163">
    <property type="entry name" value="HMA_dom_sf"/>
</dbReference>
<protein>
    <submittedName>
        <fullName evidence="13">Heavy metal translocatin</fullName>
    </submittedName>
</protein>
<evidence type="ECO:0000256" key="4">
    <source>
        <dbReference type="ARBA" id="ARBA00022723"/>
    </source>
</evidence>
<dbReference type="Gene3D" id="3.40.50.1000">
    <property type="entry name" value="HAD superfamily/HAD-like"/>
    <property type="match status" value="1"/>
</dbReference>
<dbReference type="SUPFAM" id="SSF55008">
    <property type="entry name" value="HMA, heavy metal-associated domain"/>
    <property type="match status" value="4"/>
</dbReference>
<feature type="transmembrane region" description="Helical" evidence="10">
    <location>
        <begin position="545"/>
        <end position="565"/>
    </location>
</feature>
<evidence type="ECO:0000259" key="12">
    <source>
        <dbReference type="PROSITE" id="PS50846"/>
    </source>
</evidence>
<comment type="similarity">
    <text evidence="2 10">Belongs to the cation transport ATPase (P-type) (TC 3.A.3) family. Type IB subfamily.</text>
</comment>
<dbReference type="InterPro" id="IPR023298">
    <property type="entry name" value="ATPase_P-typ_TM_dom_sf"/>
</dbReference>
<dbReference type="PROSITE" id="PS00154">
    <property type="entry name" value="ATPASE_E1_E2"/>
    <property type="match status" value="1"/>
</dbReference>
<feature type="region of interest" description="Disordered" evidence="11">
    <location>
        <begin position="78"/>
        <end position="97"/>
    </location>
</feature>
<evidence type="ECO:0000256" key="5">
    <source>
        <dbReference type="ARBA" id="ARBA00022741"/>
    </source>
</evidence>
<name>A0AAD4MCI3_9AGAM</name>
<gene>
    <name evidence="13" type="ORF">B0F90DRAFT_1622506</name>
</gene>
<dbReference type="Proteomes" id="UP001203297">
    <property type="component" value="Unassembled WGS sequence"/>
</dbReference>
<dbReference type="EMBL" id="WTXG01000002">
    <property type="protein sequence ID" value="KAI0307118.1"/>
    <property type="molecule type" value="Genomic_DNA"/>
</dbReference>
<feature type="transmembrane region" description="Helical" evidence="10">
    <location>
        <begin position="775"/>
        <end position="803"/>
    </location>
</feature>
<keyword evidence="4 10" id="KW-0479">Metal-binding</keyword>
<keyword evidence="8 10" id="KW-1133">Transmembrane helix</keyword>
<evidence type="ECO:0000313" key="14">
    <source>
        <dbReference type="Proteomes" id="UP001203297"/>
    </source>
</evidence>
<dbReference type="Pfam" id="PF00122">
    <property type="entry name" value="E1-E2_ATPase"/>
    <property type="match status" value="1"/>
</dbReference>
<dbReference type="InterPro" id="IPR044492">
    <property type="entry name" value="P_typ_ATPase_HD_dom"/>
</dbReference>
<keyword evidence="14" id="KW-1185">Reference proteome</keyword>
<evidence type="ECO:0000256" key="2">
    <source>
        <dbReference type="ARBA" id="ARBA00006024"/>
    </source>
</evidence>
<dbReference type="CDD" id="cd02094">
    <property type="entry name" value="P-type_ATPase_Cu-like"/>
    <property type="match status" value="1"/>
</dbReference>
<feature type="transmembrane region" description="Helical" evidence="10">
    <location>
        <begin position="512"/>
        <end position="533"/>
    </location>
</feature>
<feature type="compositionally biased region" description="Basic and acidic residues" evidence="11">
    <location>
        <begin position="79"/>
        <end position="90"/>
    </location>
</feature>
<organism evidence="13 14">
    <name type="scientific">Multifurca ochricompacta</name>
    <dbReference type="NCBI Taxonomy" id="376703"/>
    <lineage>
        <taxon>Eukaryota</taxon>
        <taxon>Fungi</taxon>
        <taxon>Dikarya</taxon>
        <taxon>Basidiomycota</taxon>
        <taxon>Agaricomycotina</taxon>
        <taxon>Agaricomycetes</taxon>
        <taxon>Russulales</taxon>
        <taxon>Russulaceae</taxon>
        <taxon>Multifurca</taxon>
    </lineage>
</organism>
<dbReference type="CDD" id="cd00371">
    <property type="entry name" value="HMA"/>
    <property type="match status" value="4"/>
</dbReference>
<reference evidence="13" key="1">
    <citation type="journal article" date="2022" name="New Phytol.">
        <title>Evolutionary transition to the ectomycorrhizal habit in the genomes of a hyperdiverse lineage of mushroom-forming fungi.</title>
        <authorList>
            <person name="Looney B."/>
            <person name="Miyauchi S."/>
            <person name="Morin E."/>
            <person name="Drula E."/>
            <person name="Courty P.E."/>
            <person name="Kohler A."/>
            <person name="Kuo A."/>
            <person name="LaButti K."/>
            <person name="Pangilinan J."/>
            <person name="Lipzen A."/>
            <person name="Riley R."/>
            <person name="Andreopoulos W."/>
            <person name="He G."/>
            <person name="Johnson J."/>
            <person name="Nolan M."/>
            <person name="Tritt A."/>
            <person name="Barry K.W."/>
            <person name="Grigoriev I.V."/>
            <person name="Nagy L.G."/>
            <person name="Hibbett D."/>
            <person name="Henrissat B."/>
            <person name="Matheny P.B."/>
            <person name="Labbe J."/>
            <person name="Martin F.M."/>
        </authorList>
    </citation>
    <scope>NUCLEOTIDE SEQUENCE</scope>
    <source>
        <strain evidence="13">BPL690</strain>
    </source>
</reference>
<keyword evidence="3 10" id="KW-0812">Transmembrane</keyword>
<comment type="caution">
    <text evidence="13">The sequence shown here is derived from an EMBL/GenBank/DDBJ whole genome shotgun (WGS) entry which is preliminary data.</text>
</comment>
<keyword evidence="5 10" id="KW-0547">Nucleotide-binding</keyword>
<dbReference type="InterPro" id="IPR023214">
    <property type="entry name" value="HAD_sf"/>
</dbReference>
<dbReference type="PRINTS" id="PR00119">
    <property type="entry name" value="CATATPASE"/>
</dbReference>
<dbReference type="NCBIfam" id="TIGR01494">
    <property type="entry name" value="ATPase_P-type"/>
    <property type="match status" value="1"/>
</dbReference>
<sequence length="1193" mass="128939">MSVNTRDEVITTIFISNLHCGSCVHTIEEALQVLTPSSYSIHVSILSQCVIIRHPTSLLYFTMKEAIEDAGFEIADATGADHKQPSEPKDSSATSRKAKKHLEQCRVCQHEINSGLNSPEIPEVVAPSEHSLHLPVSLETTAYQSHAPSRLTLSVGGMTCPSCATAIFQALSGISGVHDVVVSLLGNSATVILDNKTIMGNVLETIKAIGYEADVVSLQPLDTGTIRFDMDGPFYLSLSVGGMTCVSCSSTITRILCELEGVTDVSVNLIGNSASLTVESKKLITEVQDVVQSAGYEVSVVNVEPVKVMPNDPRAQPGLRSIALRIEGMFCDHCPEKIAECLEKMDQIKCAEPPTLSDPILRLTYGPSPPTFTIRDIVSAIVLSSSPPFRVTVQKTPSLEDRARSVQAREKRSLLYRLGFSIIVAVPTFIIGVVFMSFTPTKNRTRQFLMEPMWIGNASRVQWSLFFLATPIMFYSAGKFHRRSVKEVYALWRRGSRTPIWNRFLRFGSMNLLISSGVSVAYFSSIVLLALAASSSASPDGHGDTSTYFDSVVFLTMLLLVGRYIEAYSKSRTGDAITSLAKLKPAEALVVGLADEKAPFVSFHREDEDIEKGNKDVETQVHISKPSSRVQKVPVDLLETGDVVRVTNGSTPPIDGVVVDGHSSFDESLVTGESKPIKKNPGDHVFLGSVNIGQAIDVRIDVGEGKTMLDHIINVVRDSQTKRAPIERFADLLTGYFVPVVTLLALITWTTWLSLGLGNALPRSYLDKDVGGWPLWSLEFAIAVFVVACPCGIGLAAPTALLVGSGVAAKFGILVRGGGEAFQEAAQLDTIVFDKTGTLTMGGRPTVTDCEDLCASGPWKRETVLRLAAEMEASSSHPLAMAIRSYCEGNHAAFYPATSVEERPGRGLKATFKGIGCVAIIGNEAWMAENGAEVHTEFASRLESWKSEGKSVVLLAIRQDDTVEASPESSPFRVLVFFAIADSLRPDAKAVVTHLQSQKLSVWMISGDNSTTAKAVAKQAGIPESNVIAGVLPHEKAEKVRWLQENAPKKQRSKLKRLFGRKPNNRCVVAMVGDGINDAPALAASDVAIAIGSGSDVALSSASFILISSNLGSILTLVDLSSTVYRRVKLNFLWALVYNMAALPVAAGVLYPIRNIRLSPVFASLAMAFSVSVVCSSLMLKLYKPPRQKQINC</sequence>
<dbReference type="SUPFAM" id="SSF81660">
    <property type="entry name" value="Metal cation-transporting ATPase, ATP-binding domain N"/>
    <property type="match status" value="1"/>
</dbReference>
<dbReference type="FunFam" id="3.30.70.100:FF:000001">
    <property type="entry name" value="ATPase copper transporting beta"/>
    <property type="match status" value="1"/>
</dbReference>
<dbReference type="InterPro" id="IPR027256">
    <property type="entry name" value="P-typ_ATPase_IB"/>
</dbReference>
<proteinExistence type="inferred from homology"/>
<dbReference type="PANTHER" id="PTHR43520:SF32">
    <property type="entry name" value="COPPER RESISTANCE P-TYPE ATPASE (EUROFUNG)"/>
    <property type="match status" value="1"/>
</dbReference>
<dbReference type="InterPro" id="IPR036412">
    <property type="entry name" value="HAD-like_sf"/>
</dbReference>
<dbReference type="PANTHER" id="PTHR43520">
    <property type="entry name" value="ATP7, ISOFORM B"/>
    <property type="match status" value="1"/>
</dbReference>
<dbReference type="InterPro" id="IPR006121">
    <property type="entry name" value="HMA_dom"/>
</dbReference>
<evidence type="ECO:0000256" key="3">
    <source>
        <dbReference type="ARBA" id="ARBA00022692"/>
    </source>
</evidence>
<dbReference type="SUPFAM" id="SSF81665">
    <property type="entry name" value="Calcium ATPase, transmembrane domain M"/>
    <property type="match status" value="1"/>
</dbReference>
<dbReference type="InterPro" id="IPR001757">
    <property type="entry name" value="P_typ_ATPase"/>
</dbReference>
<feature type="domain" description="HMA" evidence="12">
    <location>
        <begin position="149"/>
        <end position="214"/>
    </location>
</feature>
<dbReference type="InterPro" id="IPR008250">
    <property type="entry name" value="ATPase_P-typ_transduc_dom_A_sf"/>
</dbReference>
<dbReference type="InterPro" id="IPR018303">
    <property type="entry name" value="ATPase_P-typ_P_site"/>
</dbReference>
<dbReference type="InterPro" id="IPR059000">
    <property type="entry name" value="ATPase_P-type_domA"/>
</dbReference>
<dbReference type="Gene3D" id="2.70.150.10">
    <property type="entry name" value="Calcium-transporting ATPase, cytoplasmic transduction domain A"/>
    <property type="match status" value="1"/>
</dbReference>
<dbReference type="Pfam" id="PF00403">
    <property type="entry name" value="HMA"/>
    <property type="match status" value="2"/>
</dbReference>
<evidence type="ECO:0000313" key="13">
    <source>
        <dbReference type="EMBL" id="KAI0307118.1"/>
    </source>
</evidence>
<dbReference type="GO" id="GO:0043682">
    <property type="term" value="F:P-type divalent copper transporter activity"/>
    <property type="evidence" value="ECO:0007669"/>
    <property type="project" value="TreeGrafter"/>
</dbReference>
<feature type="domain" description="HMA" evidence="12">
    <location>
        <begin position="9"/>
        <end position="75"/>
    </location>
</feature>
<dbReference type="GO" id="GO:0016020">
    <property type="term" value="C:membrane"/>
    <property type="evidence" value="ECO:0007669"/>
    <property type="project" value="UniProtKB-SubCell"/>
</dbReference>
<dbReference type="AlphaFoldDB" id="A0AAD4MCI3"/>
<keyword evidence="6 10" id="KW-0067">ATP-binding</keyword>
<evidence type="ECO:0000256" key="1">
    <source>
        <dbReference type="ARBA" id="ARBA00004141"/>
    </source>
</evidence>